<organism evidence="3 4">
    <name type="scientific">Zunongwangia endophytica</name>
    <dbReference type="NCBI Taxonomy" id="1808945"/>
    <lineage>
        <taxon>Bacteria</taxon>
        <taxon>Pseudomonadati</taxon>
        <taxon>Bacteroidota</taxon>
        <taxon>Flavobacteriia</taxon>
        <taxon>Flavobacteriales</taxon>
        <taxon>Flavobacteriaceae</taxon>
        <taxon>Zunongwangia</taxon>
    </lineage>
</organism>
<dbReference type="SUPFAM" id="SSF53623">
    <property type="entry name" value="MurD-like peptide ligases, catalytic domain"/>
    <property type="match status" value="1"/>
</dbReference>
<reference evidence="4" key="1">
    <citation type="journal article" date="2019" name="Int. J. Syst. Evol. Microbiol.">
        <title>The Global Catalogue of Microorganisms (GCM) 10K type strain sequencing project: providing services to taxonomists for standard genome sequencing and annotation.</title>
        <authorList>
            <consortium name="The Broad Institute Genomics Platform"/>
            <consortium name="The Broad Institute Genome Sequencing Center for Infectious Disease"/>
            <person name="Wu L."/>
            <person name="Ma J."/>
        </authorList>
    </citation>
    <scope>NUCLEOTIDE SEQUENCE [LARGE SCALE GENOMIC DNA]</scope>
    <source>
        <strain evidence="4">CECT 9128</strain>
    </source>
</reference>
<dbReference type="GO" id="GO:0008763">
    <property type="term" value="F:UDP-N-acetylmuramate-L-alanine ligase activity"/>
    <property type="evidence" value="ECO:0007669"/>
    <property type="project" value="UniProtKB-EC"/>
</dbReference>
<sequence>MNIHFIAIGGSAMHALAIALHNKGFQISGSDDAIFEPSKSSLQQNGLLPDKFGWFPQKITKDLDAVVLGMHAREDNPELLQAKELGVKIYSYPEFIFEQSKTKTRVVIGGSHGKTTITSMILHVMHYHDREVDYLVGAQLDGLDNTIKLNDQNDFIVIEGDEYLSSPIDRRPKFHLYEPNIALLSGIAWDHINVFPTYENYLEQFSIFVDKIVNGGILVYNEEDADLKTIVENSTNPIRKHAYKTPEYFIEDGETVLVTPEGDMPLEIFGKHNLNNLAGAKWICQHMGIDEEDFYEAIASFKGASKRLQKIKETGNFVAFKDFAHSPSKVTASVNAVKDQFLDKTIVACLELHTFSSLNENFITEYKKSLDAVDEAIVFYSSEAVAHKKLAPISTEAIKSAFDRDDLEVITETSELKNHLKKSNFDNSALLFMSSGNYGGIDLEQLVTEL</sequence>
<feature type="domain" description="Mur ligase N-terminal catalytic" evidence="1">
    <location>
        <begin position="2"/>
        <end position="98"/>
    </location>
</feature>
<dbReference type="InterPro" id="IPR000713">
    <property type="entry name" value="Mur_ligase_N"/>
</dbReference>
<dbReference type="SUPFAM" id="SSF53244">
    <property type="entry name" value="MurD-like peptide ligases, peptide-binding domain"/>
    <property type="match status" value="1"/>
</dbReference>
<dbReference type="SUPFAM" id="SSF51984">
    <property type="entry name" value="MurCD N-terminal domain"/>
    <property type="match status" value="1"/>
</dbReference>
<evidence type="ECO:0000259" key="1">
    <source>
        <dbReference type="Pfam" id="PF01225"/>
    </source>
</evidence>
<dbReference type="InterPro" id="IPR013221">
    <property type="entry name" value="Mur_ligase_cen"/>
</dbReference>
<dbReference type="InterPro" id="IPR050061">
    <property type="entry name" value="MurCDEF_pg_biosynth"/>
</dbReference>
<keyword evidence="3" id="KW-0436">Ligase</keyword>
<dbReference type="Gene3D" id="3.90.190.20">
    <property type="entry name" value="Mur ligase, C-terminal domain"/>
    <property type="match status" value="1"/>
</dbReference>
<dbReference type="EC" id="6.3.2.8" evidence="3"/>
<dbReference type="Pfam" id="PF08245">
    <property type="entry name" value="Mur_ligase_M"/>
    <property type="match status" value="1"/>
</dbReference>
<dbReference type="PANTHER" id="PTHR43445:SF3">
    <property type="entry name" value="UDP-N-ACETYLMURAMATE--L-ALANINE LIGASE"/>
    <property type="match status" value="1"/>
</dbReference>
<dbReference type="Gene3D" id="3.40.50.720">
    <property type="entry name" value="NAD(P)-binding Rossmann-like Domain"/>
    <property type="match status" value="1"/>
</dbReference>
<evidence type="ECO:0000313" key="3">
    <source>
        <dbReference type="EMBL" id="MFC4026114.1"/>
    </source>
</evidence>
<gene>
    <name evidence="3" type="primary">murC</name>
    <name evidence="3" type="ORF">ACFOS1_01740</name>
</gene>
<keyword evidence="4" id="KW-1185">Reference proteome</keyword>
<dbReference type="InterPro" id="IPR036615">
    <property type="entry name" value="Mur_ligase_C_dom_sf"/>
</dbReference>
<dbReference type="Pfam" id="PF01225">
    <property type="entry name" value="Mur_ligase"/>
    <property type="match status" value="1"/>
</dbReference>
<dbReference type="PANTHER" id="PTHR43445">
    <property type="entry name" value="UDP-N-ACETYLMURAMATE--L-ALANINE LIGASE-RELATED"/>
    <property type="match status" value="1"/>
</dbReference>
<evidence type="ECO:0000313" key="4">
    <source>
        <dbReference type="Proteomes" id="UP001595793"/>
    </source>
</evidence>
<dbReference type="Gene3D" id="3.40.1190.10">
    <property type="entry name" value="Mur-like, catalytic domain"/>
    <property type="match status" value="1"/>
</dbReference>
<comment type="caution">
    <text evidence="3">The sequence shown here is derived from an EMBL/GenBank/DDBJ whole genome shotgun (WGS) entry which is preliminary data.</text>
</comment>
<dbReference type="RefSeq" id="WP_290236536.1">
    <property type="nucleotide sequence ID" value="NZ_JAUFPZ010000002.1"/>
</dbReference>
<accession>A0ABV8H6Y1</accession>
<proteinExistence type="predicted"/>
<feature type="domain" description="Mur ligase central" evidence="2">
    <location>
        <begin position="108"/>
        <end position="280"/>
    </location>
</feature>
<evidence type="ECO:0000259" key="2">
    <source>
        <dbReference type="Pfam" id="PF08245"/>
    </source>
</evidence>
<dbReference type="EMBL" id="JBHSAS010000004">
    <property type="protein sequence ID" value="MFC4026114.1"/>
    <property type="molecule type" value="Genomic_DNA"/>
</dbReference>
<protein>
    <submittedName>
        <fullName evidence="3">UDP-N-acetylmuramate--L-alanine ligase</fullName>
        <ecNumber evidence="3">6.3.2.8</ecNumber>
    </submittedName>
</protein>
<dbReference type="Proteomes" id="UP001595793">
    <property type="component" value="Unassembled WGS sequence"/>
</dbReference>
<name>A0ABV8H6Y1_9FLAO</name>
<dbReference type="InterPro" id="IPR036565">
    <property type="entry name" value="Mur-like_cat_sf"/>
</dbReference>